<dbReference type="Proteomes" id="UP001054252">
    <property type="component" value="Unassembled WGS sequence"/>
</dbReference>
<comment type="caution">
    <text evidence="1">The sequence shown here is derived from an EMBL/GenBank/DDBJ whole genome shotgun (WGS) entry which is preliminary data.</text>
</comment>
<accession>A0AAV5KW29</accession>
<evidence type="ECO:0000313" key="1">
    <source>
        <dbReference type="EMBL" id="GKV28769.1"/>
    </source>
</evidence>
<evidence type="ECO:0000313" key="2">
    <source>
        <dbReference type="Proteomes" id="UP001054252"/>
    </source>
</evidence>
<dbReference type="EMBL" id="BPVZ01000080">
    <property type="protein sequence ID" value="GKV28769.1"/>
    <property type="molecule type" value="Genomic_DNA"/>
</dbReference>
<name>A0AAV5KW29_9ROSI</name>
<dbReference type="AlphaFoldDB" id="A0AAV5KW29"/>
<proteinExistence type="predicted"/>
<gene>
    <name evidence="1" type="ORF">SLEP1_g37776</name>
</gene>
<protein>
    <submittedName>
        <fullName evidence="1">Uncharacterized protein</fullName>
    </submittedName>
</protein>
<reference evidence="1 2" key="1">
    <citation type="journal article" date="2021" name="Commun. Biol.">
        <title>The genome of Shorea leprosula (Dipterocarpaceae) highlights the ecological relevance of drought in aseasonal tropical rainforests.</title>
        <authorList>
            <person name="Ng K.K.S."/>
            <person name="Kobayashi M.J."/>
            <person name="Fawcett J.A."/>
            <person name="Hatakeyama M."/>
            <person name="Paape T."/>
            <person name="Ng C.H."/>
            <person name="Ang C.C."/>
            <person name="Tnah L.H."/>
            <person name="Lee C.T."/>
            <person name="Nishiyama T."/>
            <person name="Sese J."/>
            <person name="O'Brien M.J."/>
            <person name="Copetti D."/>
            <person name="Mohd Noor M.I."/>
            <person name="Ong R.C."/>
            <person name="Putra M."/>
            <person name="Sireger I.Z."/>
            <person name="Indrioko S."/>
            <person name="Kosugi Y."/>
            <person name="Izuno A."/>
            <person name="Isagi Y."/>
            <person name="Lee S.L."/>
            <person name="Shimizu K.K."/>
        </authorList>
    </citation>
    <scope>NUCLEOTIDE SEQUENCE [LARGE SCALE GENOMIC DNA]</scope>
    <source>
        <strain evidence="1">214</strain>
    </source>
</reference>
<organism evidence="1 2">
    <name type="scientific">Rubroshorea leprosula</name>
    <dbReference type="NCBI Taxonomy" id="152421"/>
    <lineage>
        <taxon>Eukaryota</taxon>
        <taxon>Viridiplantae</taxon>
        <taxon>Streptophyta</taxon>
        <taxon>Embryophyta</taxon>
        <taxon>Tracheophyta</taxon>
        <taxon>Spermatophyta</taxon>
        <taxon>Magnoliopsida</taxon>
        <taxon>eudicotyledons</taxon>
        <taxon>Gunneridae</taxon>
        <taxon>Pentapetalae</taxon>
        <taxon>rosids</taxon>
        <taxon>malvids</taxon>
        <taxon>Malvales</taxon>
        <taxon>Dipterocarpaceae</taxon>
        <taxon>Rubroshorea</taxon>
    </lineage>
</organism>
<sequence length="37" mass="4194">MLRRDEGEGLGKEKQAIEGYVRVKNKEDIVGALICFK</sequence>
<keyword evidence="2" id="KW-1185">Reference proteome</keyword>